<protein>
    <submittedName>
        <fullName evidence="1">Uncharacterized protein</fullName>
    </submittedName>
</protein>
<dbReference type="HOGENOM" id="CLU_581352_0_0_1"/>
<accession>A0A074XYH2</accession>
<keyword evidence="2" id="KW-1185">Reference proteome</keyword>
<dbReference type="RefSeq" id="XP_029763199.1">
    <property type="nucleotide sequence ID" value="XM_029899043.1"/>
</dbReference>
<name>A0A074XYH2_AURPU</name>
<organism evidence="1 2">
    <name type="scientific">Aureobasidium pullulans EXF-150</name>
    <dbReference type="NCBI Taxonomy" id="1043002"/>
    <lineage>
        <taxon>Eukaryota</taxon>
        <taxon>Fungi</taxon>
        <taxon>Dikarya</taxon>
        <taxon>Ascomycota</taxon>
        <taxon>Pezizomycotina</taxon>
        <taxon>Dothideomycetes</taxon>
        <taxon>Dothideomycetidae</taxon>
        <taxon>Dothideales</taxon>
        <taxon>Saccotheciaceae</taxon>
        <taxon>Aureobasidium</taxon>
    </lineage>
</organism>
<dbReference type="Proteomes" id="UP000030706">
    <property type="component" value="Unassembled WGS sequence"/>
</dbReference>
<dbReference type="GeneID" id="40741349"/>
<gene>
    <name evidence="1" type="ORF">M438DRAFT_160326</name>
</gene>
<evidence type="ECO:0000313" key="1">
    <source>
        <dbReference type="EMBL" id="KEQ87012.1"/>
    </source>
</evidence>
<reference evidence="1 2" key="1">
    <citation type="journal article" date="2014" name="BMC Genomics">
        <title>Genome sequencing of four Aureobasidium pullulans varieties: biotechnological potential, stress tolerance, and description of new species.</title>
        <authorList>
            <person name="Gostin Ar C."/>
            <person name="Ohm R.A."/>
            <person name="Kogej T."/>
            <person name="Sonjak S."/>
            <person name="Turk M."/>
            <person name="Zajc J."/>
            <person name="Zalar P."/>
            <person name="Grube M."/>
            <person name="Sun H."/>
            <person name="Han J."/>
            <person name="Sharma A."/>
            <person name="Chiniquy J."/>
            <person name="Ngan C.Y."/>
            <person name="Lipzen A."/>
            <person name="Barry K."/>
            <person name="Grigoriev I.V."/>
            <person name="Gunde-Cimerman N."/>
        </authorList>
    </citation>
    <scope>NUCLEOTIDE SEQUENCE [LARGE SCALE GENOMIC DNA]</scope>
    <source>
        <strain evidence="1 2">EXF-150</strain>
    </source>
</reference>
<evidence type="ECO:0000313" key="2">
    <source>
        <dbReference type="Proteomes" id="UP000030706"/>
    </source>
</evidence>
<proteinExistence type="predicted"/>
<dbReference type="AlphaFoldDB" id="A0A074XYH2"/>
<sequence>MSFDNLPNELLLMIIEPYKRCHQRSPRTGQASVSSIEQADNTRRLAGFARVSKTWYGVIAPILYSTYVKPDNAYHRSSPPIATLAPLYAQPNKNLRLFLRSVITRPKLARDVKKLVLGSWDHTMTCFQYNDMLSSASGLANSLRQSSVAIPPGDFLRSGYKATLLSLRLTPAPPCTRVAQFVTNLFGGDEDAEVGLLIALTPNVHELYLRQRVDLGPFFWPLYNDYGTNSALTGALSSLDTITLDLPRNGFYPYHRLFSWLLNVEFLSSLTVEGCNTEIANLISVLGGPQLSHLNLQTCNLNVLQGTVRLKHLRWIVPGNAGFRPTFDEWNRCKAVLSLQKDSLESLHLEGDYFLTGGFDRSEISFKDFKRLKSLKIQQQFLFGYQRASSLLLDDLLPECLERFEVTVCMYDLVIALMYSLARRRHRTKLTHLTLGPFWKLPSILLCRCLRRQCARTGVKFKLDANIRLG</sequence>
<dbReference type="EMBL" id="KL584977">
    <property type="protein sequence ID" value="KEQ87012.1"/>
    <property type="molecule type" value="Genomic_DNA"/>
</dbReference>